<feature type="binding site" evidence="12">
    <location>
        <position position="110"/>
    </location>
    <ligand>
        <name>GTP</name>
        <dbReference type="ChEBI" id="CHEBI:37565"/>
    </ligand>
</feature>
<feature type="binding site" evidence="12">
    <location>
        <position position="170"/>
    </location>
    <ligand>
        <name>GTP</name>
        <dbReference type="ChEBI" id="CHEBI:37565"/>
    </ligand>
</feature>
<feature type="binding site" evidence="12">
    <location>
        <position position="134"/>
    </location>
    <ligand>
        <name>S-adenosyl-L-methionine</name>
        <dbReference type="ChEBI" id="CHEBI:59789"/>
    </ligand>
</feature>
<dbReference type="RefSeq" id="WP_045679668.1">
    <property type="nucleotide sequence ID" value="NZ_CP010803.1"/>
</dbReference>
<evidence type="ECO:0000256" key="3">
    <source>
        <dbReference type="ARBA" id="ARBA00022691"/>
    </source>
</evidence>
<feature type="binding site" evidence="12">
    <location>
        <position position="80"/>
    </location>
    <ligand>
        <name>S-adenosyl-L-methionine</name>
        <dbReference type="ChEBI" id="CHEBI:59789"/>
    </ligand>
</feature>
<dbReference type="Pfam" id="PF06463">
    <property type="entry name" value="Mob_synth_C"/>
    <property type="match status" value="1"/>
</dbReference>
<dbReference type="SFLD" id="SFLDG01067">
    <property type="entry name" value="SPASM/twitch_domain_containing"/>
    <property type="match status" value="1"/>
</dbReference>
<dbReference type="SFLD" id="SFLDS00029">
    <property type="entry name" value="Radical_SAM"/>
    <property type="match status" value="1"/>
</dbReference>
<dbReference type="GO" id="GO:0061799">
    <property type="term" value="F:cyclic pyranopterin monophosphate synthase activity"/>
    <property type="evidence" value="ECO:0007669"/>
    <property type="project" value="TreeGrafter"/>
</dbReference>
<feature type="binding site" evidence="12">
    <location>
        <begin position="272"/>
        <end position="274"/>
    </location>
    <ligand>
        <name>GTP</name>
        <dbReference type="ChEBI" id="CHEBI:37565"/>
    </ligand>
</feature>
<dbReference type="EMBL" id="CP010803">
    <property type="protein sequence ID" value="AJY45073.1"/>
    <property type="molecule type" value="Genomic_DNA"/>
</dbReference>
<evidence type="ECO:0000256" key="6">
    <source>
        <dbReference type="ARBA" id="ARBA00023004"/>
    </source>
</evidence>
<dbReference type="InterPro" id="IPR000385">
    <property type="entry name" value="MoaA_NifB_PqqE_Fe-S-bd_CS"/>
</dbReference>
<proteinExistence type="inferred from homology"/>
<dbReference type="GO" id="GO:1904047">
    <property type="term" value="F:S-adenosyl-L-methionine binding"/>
    <property type="evidence" value="ECO:0007669"/>
    <property type="project" value="UniProtKB-UniRule"/>
</dbReference>
<dbReference type="GO" id="GO:0046872">
    <property type="term" value="F:metal ion binding"/>
    <property type="evidence" value="ECO:0007669"/>
    <property type="project" value="UniProtKB-KW"/>
</dbReference>
<gene>
    <name evidence="12" type="primary">moaA</name>
    <name evidence="14" type="ORF">TM49_04205</name>
</gene>
<dbReference type="PANTHER" id="PTHR22960">
    <property type="entry name" value="MOLYBDOPTERIN COFACTOR SYNTHESIS PROTEIN A"/>
    <property type="match status" value="1"/>
</dbReference>
<accession>A0A0D5LP30</accession>
<dbReference type="STRING" id="1486262.TM49_04205"/>
<evidence type="ECO:0000256" key="2">
    <source>
        <dbReference type="ARBA" id="ARBA00022485"/>
    </source>
</evidence>
<dbReference type="InterPro" id="IPR013483">
    <property type="entry name" value="MoaA"/>
</dbReference>
<feature type="binding site" evidence="12">
    <location>
        <position position="38"/>
    </location>
    <ligand>
        <name>[4Fe-4S] cluster</name>
        <dbReference type="ChEBI" id="CHEBI:49883"/>
        <label>1</label>
        <note>4Fe-4S-S-AdoMet</note>
    </ligand>
</feature>
<organism evidence="14 15">
    <name type="scientific">Martelella endophytica</name>
    <dbReference type="NCBI Taxonomy" id="1486262"/>
    <lineage>
        <taxon>Bacteria</taxon>
        <taxon>Pseudomonadati</taxon>
        <taxon>Pseudomonadota</taxon>
        <taxon>Alphaproteobacteria</taxon>
        <taxon>Hyphomicrobiales</taxon>
        <taxon>Aurantimonadaceae</taxon>
        <taxon>Martelella</taxon>
    </lineage>
</organism>
<keyword evidence="4 12" id="KW-0479">Metal-binding</keyword>
<dbReference type="HAMAP" id="MF_01225_B">
    <property type="entry name" value="MoaA_B"/>
    <property type="match status" value="1"/>
</dbReference>
<sequence length="342" mass="38445">MWHERPTREVTPRPLVDGFGRTANYLRLSVTDRCDLRCTYCMSENMTFLPRREILDLEELYRLACIFMARGVRKIRITGGEPLVRKNIMTLFSMLRAHLETGKLDELTLTTNGTLLDRYAEALFANGVRRVNVSLDTLDSERYREVTRWGRIERVFAGLEAAQAAGLKVKINAVAMRGPFENEVDDLIRFTHCRGMDLTLIEEMPLGEGRHDRRESFLSLSNLRETLSERWTLEPLAVSSGGPARYVRVRETGGILGFITPLSCDFCTACNRLRVSATGDLYTCMGNEGRIGLREALRASADDRPVDAQISRAVALKPEGHAFSITNTHIDGIARTMSVLGG</sequence>
<protein>
    <recommendedName>
        <fullName evidence="1 12">GTP 3',8-cyclase</fullName>
        <ecNumber evidence="1 12">4.1.99.22</ecNumber>
    </recommendedName>
    <alternativeName>
        <fullName evidence="12">Molybdenum cofactor biosynthesis protein A</fullName>
    </alternativeName>
</protein>
<dbReference type="EC" id="4.1.99.22" evidence="1 12"/>
<evidence type="ECO:0000256" key="5">
    <source>
        <dbReference type="ARBA" id="ARBA00022741"/>
    </source>
</evidence>
<keyword evidence="9 12" id="KW-0501">Molybdenum cofactor biosynthesis</keyword>
<dbReference type="PROSITE" id="PS01305">
    <property type="entry name" value="MOAA_NIFB_PQQE"/>
    <property type="match status" value="1"/>
</dbReference>
<feature type="binding site" evidence="12">
    <location>
        <position position="267"/>
    </location>
    <ligand>
        <name>[4Fe-4S] cluster</name>
        <dbReference type="ChEBI" id="CHEBI:49883"/>
        <label>2</label>
        <note>4Fe-4S-substrate</note>
    </ligand>
</feature>
<keyword evidence="15" id="KW-1185">Reference proteome</keyword>
<evidence type="ECO:0000313" key="15">
    <source>
        <dbReference type="Proteomes" id="UP000032611"/>
    </source>
</evidence>
<dbReference type="CDD" id="cd21117">
    <property type="entry name" value="Twitch_MoaA"/>
    <property type="match status" value="1"/>
</dbReference>
<dbReference type="InterPro" id="IPR040064">
    <property type="entry name" value="MoaA-like"/>
</dbReference>
<dbReference type="HOGENOM" id="CLU_009273_0_1_5"/>
<evidence type="ECO:0000256" key="10">
    <source>
        <dbReference type="ARBA" id="ARBA00023239"/>
    </source>
</evidence>
<feature type="binding site" evidence="12">
    <location>
        <position position="27"/>
    </location>
    <ligand>
        <name>GTP</name>
        <dbReference type="ChEBI" id="CHEBI:37565"/>
    </ligand>
</feature>
<evidence type="ECO:0000256" key="7">
    <source>
        <dbReference type="ARBA" id="ARBA00023014"/>
    </source>
</evidence>
<reference evidence="14 15" key="1">
    <citation type="journal article" date="2015" name="Genome Announc.">
        <title>Complete genome sequence of Martelella endophytica YC6887, which has antifungal activity associated with a halophyte.</title>
        <authorList>
            <person name="Khan A."/>
            <person name="Khan H."/>
            <person name="Chung E.J."/>
            <person name="Hossain M.T."/>
            <person name="Chung Y.R."/>
        </authorList>
    </citation>
    <scope>NUCLEOTIDE SEQUENCE [LARGE SCALE GENOMIC DNA]</scope>
    <source>
        <strain evidence="14">YC6887</strain>
    </source>
</reference>
<evidence type="ECO:0000313" key="14">
    <source>
        <dbReference type="EMBL" id="AJY45073.1"/>
    </source>
</evidence>
<name>A0A0D5LP30_MAREN</name>
<keyword evidence="10 12" id="KW-0456">Lyase</keyword>
<comment type="cofactor">
    <cofactor evidence="12">
        <name>[4Fe-4S] cluster</name>
        <dbReference type="ChEBI" id="CHEBI:49883"/>
    </cofactor>
    <text evidence="12">Binds 2 [4Fe-4S] clusters. Binds 1 [4Fe-4S] cluster coordinated with 3 cysteines and an exchangeable S-adenosyl-L-methionine and 1 [4Fe-4S] cluster coordinated with 3 cysteines and the GTP-derived substrate.</text>
</comment>
<dbReference type="SFLD" id="SFLDG01383">
    <property type="entry name" value="cyclic_pyranopterin_phosphate"/>
    <property type="match status" value="1"/>
</dbReference>
<comment type="catalytic activity">
    <reaction evidence="11 12">
        <text>GTP + AH2 + S-adenosyl-L-methionine = (8S)-3',8-cyclo-7,8-dihydroguanosine 5'-triphosphate + 5'-deoxyadenosine + L-methionine + A + H(+)</text>
        <dbReference type="Rhea" id="RHEA:49576"/>
        <dbReference type="ChEBI" id="CHEBI:13193"/>
        <dbReference type="ChEBI" id="CHEBI:15378"/>
        <dbReference type="ChEBI" id="CHEBI:17319"/>
        <dbReference type="ChEBI" id="CHEBI:17499"/>
        <dbReference type="ChEBI" id="CHEBI:37565"/>
        <dbReference type="ChEBI" id="CHEBI:57844"/>
        <dbReference type="ChEBI" id="CHEBI:59789"/>
        <dbReference type="ChEBI" id="CHEBI:131766"/>
        <dbReference type="EC" id="4.1.99.22"/>
    </reaction>
</comment>
<feature type="binding site" evidence="12">
    <location>
        <position position="284"/>
    </location>
    <ligand>
        <name>[4Fe-4S] cluster</name>
        <dbReference type="ChEBI" id="CHEBI:49883"/>
        <label>2</label>
        <note>4Fe-4S-substrate</note>
    </ligand>
</feature>
<dbReference type="OrthoDB" id="9763993at2"/>
<dbReference type="InterPro" id="IPR007197">
    <property type="entry name" value="rSAM"/>
</dbReference>
<comment type="similarity">
    <text evidence="12">Belongs to the radical SAM superfamily. MoaA family.</text>
</comment>
<evidence type="ECO:0000256" key="1">
    <source>
        <dbReference type="ARBA" id="ARBA00012167"/>
    </source>
</evidence>
<evidence type="ECO:0000256" key="11">
    <source>
        <dbReference type="ARBA" id="ARBA00048697"/>
    </source>
</evidence>
<dbReference type="PANTHER" id="PTHR22960:SF0">
    <property type="entry name" value="MOLYBDENUM COFACTOR BIOSYNTHESIS PROTEIN 1"/>
    <property type="match status" value="1"/>
</dbReference>
<comment type="subunit">
    <text evidence="12">Monomer and homodimer.</text>
</comment>
<comment type="pathway">
    <text evidence="12">Cofactor biosynthesis; molybdopterin biosynthesis.</text>
</comment>
<keyword evidence="7 12" id="KW-0411">Iron-sulfur</keyword>
<dbReference type="InterPro" id="IPR050105">
    <property type="entry name" value="MoCo_biosynth_MoaA/MoaC"/>
</dbReference>
<feature type="binding site" evidence="12">
    <location>
        <position position="270"/>
    </location>
    <ligand>
        <name>[4Fe-4S] cluster</name>
        <dbReference type="ChEBI" id="CHEBI:49883"/>
        <label>2</label>
        <note>4Fe-4S-substrate</note>
    </ligand>
</feature>
<dbReference type="GO" id="GO:0051539">
    <property type="term" value="F:4 iron, 4 sulfur cluster binding"/>
    <property type="evidence" value="ECO:0007669"/>
    <property type="project" value="UniProtKB-UniRule"/>
</dbReference>
<dbReference type="AlphaFoldDB" id="A0A0D5LP30"/>
<dbReference type="InterPro" id="IPR010505">
    <property type="entry name" value="MoaA_twitch"/>
</dbReference>
<dbReference type="InterPro" id="IPR058240">
    <property type="entry name" value="rSAM_sf"/>
</dbReference>
<keyword evidence="3 12" id="KW-0949">S-adenosyl-L-methionine</keyword>
<keyword evidence="5 12" id="KW-0547">Nucleotide-binding</keyword>
<dbReference type="GO" id="GO:0006777">
    <property type="term" value="P:Mo-molybdopterin cofactor biosynthetic process"/>
    <property type="evidence" value="ECO:0007669"/>
    <property type="project" value="UniProtKB-UniRule"/>
</dbReference>
<keyword evidence="2 12" id="KW-0004">4Fe-4S</keyword>
<evidence type="ECO:0000256" key="9">
    <source>
        <dbReference type="ARBA" id="ARBA00023150"/>
    </source>
</evidence>
<keyword evidence="6 12" id="KW-0408">Iron</keyword>
<dbReference type="GO" id="GO:0005525">
    <property type="term" value="F:GTP binding"/>
    <property type="evidence" value="ECO:0007669"/>
    <property type="project" value="UniProtKB-UniRule"/>
</dbReference>
<evidence type="ECO:0000259" key="13">
    <source>
        <dbReference type="PROSITE" id="PS51918"/>
    </source>
</evidence>
<dbReference type="CDD" id="cd01335">
    <property type="entry name" value="Radical_SAM"/>
    <property type="match status" value="1"/>
</dbReference>
<comment type="function">
    <text evidence="12">Catalyzes the cyclization of GTP to (8S)-3',8-cyclo-7,8-dihydroguanosine 5'-triphosphate.</text>
</comment>
<evidence type="ECO:0000256" key="12">
    <source>
        <dbReference type="HAMAP-Rule" id="MF_01225"/>
    </source>
</evidence>
<keyword evidence="8 12" id="KW-0342">GTP-binding</keyword>
<evidence type="ECO:0000256" key="8">
    <source>
        <dbReference type="ARBA" id="ARBA00023134"/>
    </source>
</evidence>
<dbReference type="UniPathway" id="UPA00344"/>
<dbReference type="Pfam" id="PF04055">
    <property type="entry name" value="Radical_SAM"/>
    <property type="match status" value="1"/>
</dbReference>
<feature type="binding site" evidence="12">
    <location>
        <position position="204"/>
    </location>
    <ligand>
        <name>S-adenosyl-L-methionine</name>
        <dbReference type="ChEBI" id="CHEBI:59789"/>
    </ligand>
</feature>
<feature type="domain" description="Radical SAM core" evidence="13">
    <location>
        <begin position="18"/>
        <end position="236"/>
    </location>
</feature>
<dbReference type="NCBIfam" id="TIGR02666">
    <property type="entry name" value="moaA"/>
    <property type="match status" value="1"/>
</dbReference>
<dbReference type="InterPro" id="IPR013785">
    <property type="entry name" value="Aldolase_TIM"/>
</dbReference>
<dbReference type="KEGG" id="mey:TM49_04205"/>
<feature type="binding site" evidence="12">
    <location>
        <position position="76"/>
    </location>
    <ligand>
        <name>GTP</name>
        <dbReference type="ChEBI" id="CHEBI:37565"/>
    </ligand>
</feature>
<feature type="binding site" evidence="12">
    <location>
        <position position="41"/>
    </location>
    <ligand>
        <name>[4Fe-4S] cluster</name>
        <dbReference type="ChEBI" id="CHEBI:49883"/>
        <label>1</label>
        <note>4Fe-4S-S-AdoMet</note>
    </ligand>
</feature>
<dbReference type="PATRIC" id="fig|1486262.3.peg.858"/>
<dbReference type="SUPFAM" id="SSF102114">
    <property type="entry name" value="Radical SAM enzymes"/>
    <property type="match status" value="1"/>
</dbReference>
<dbReference type="InterPro" id="IPR006638">
    <property type="entry name" value="Elp3/MiaA/NifB-like_rSAM"/>
</dbReference>
<dbReference type="SMART" id="SM00729">
    <property type="entry name" value="Elp3"/>
    <property type="match status" value="1"/>
</dbReference>
<dbReference type="Gene3D" id="3.20.20.70">
    <property type="entry name" value="Aldolase class I"/>
    <property type="match status" value="1"/>
</dbReference>
<feature type="binding site" evidence="12">
    <location>
        <position position="40"/>
    </location>
    <ligand>
        <name>S-adenosyl-L-methionine</name>
        <dbReference type="ChEBI" id="CHEBI:59789"/>
    </ligand>
</feature>
<dbReference type="Proteomes" id="UP000032611">
    <property type="component" value="Chromosome"/>
</dbReference>
<evidence type="ECO:0000256" key="4">
    <source>
        <dbReference type="ARBA" id="ARBA00022723"/>
    </source>
</evidence>
<dbReference type="PROSITE" id="PS51918">
    <property type="entry name" value="RADICAL_SAM"/>
    <property type="match status" value="1"/>
</dbReference>
<feature type="binding site" evidence="12">
    <location>
        <position position="34"/>
    </location>
    <ligand>
        <name>[4Fe-4S] cluster</name>
        <dbReference type="ChEBI" id="CHEBI:49883"/>
        <label>1</label>
        <note>4Fe-4S-S-AdoMet</note>
    </ligand>
</feature>
<dbReference type="GO" id="GO:0061798">
    <property type="term" value="F:GTP 3',8'-cyclase activity"/>
    <property type="evidence" value="ECO:0007669"/>
    <property type="project" value="UniProtKB-UniRule"/>
</dbReference>
<dbReference type="SFLD" id="SFLDG01386">
    <property type="entry name" value="main_SPASM_domain-containing"/>
    <property type="match status" value="1"/>
</dbReference>